<name>A0A1H3NQP7_9PSEU</name>
<dbReference type="InterPro" id="IPR036736">
    <property type="entry name" value="ACP-like_sf"/>
</dbReference>
<protein>
    <submittedName>
        <fullName evidence="1">Uncharacterized protein</fullName>
    </submittedName>
</protein>
<dbReference type="RefSeq" id="WP_091294974.1">
    <property type="nucleotide sequence ID" value="NZ_FNON01000007.1"/>
</dbReference>
<keyword evidence="2" id="KW-1185">Reference proteome</keyword>
<evidence type="ECO:0000313" key="1">
    <source>
        <dbReference type="EMBL" id="SDY91154.1"/>
    </source>
</evidence>
<dbReference type="Gene3D" id="1.10.1200.10">
    <property type="entry name" value="ACP-like"/>
    <property type="match status" value="1"/>
</dbReference>
<dbReference type="Proteomes" id="UP000199515">
    <property type="component" value="Unassembled WGS sequence"/>
</dbReference>
<proteinExistence type="predicted"/>
<organism evidence="1 2">
    <name type="scientific">Amycolatopsis xylanica</name>
    <dbReference type="NCBI Taxonomy" id="589385"/>
    <lineage>
        <taxon>Bacteria</taxon>
        <taxon>Bacillati</taxon>
        <taxon>Actinomycetota</taxon>
        <taxon>Actinomycetes</taxon>
        <taxon>Pseudonocardiales</taxon>
        <taxon>Pseudonocardiaceae</taxon>
        <taxon>Amycolatopsis</taxon>
    </lineage>
</organism>
<accession>A0A1H3NQP7</accession>
<dbReference type="AlphaFoldDB" id="A0A1H3NQP7"/>
<dbReference type="SUPFAM" id="SSF47336">
    <property type="entry name" value="ACP-like"/>
    <property type="match status" value="1"/>
</dbReference>
<dbReference type="STRING" id="589385.SAMN05421504_107413"/>
<gene>
    <name evidence="1" type="ORF">SAMN05421504_107413</name>
</gene>
<sequence>MPEVDEIESVVREAVGKALRTTVDDWPVDRPLSEVPDGLFDSLAKLETVGLIERALATGPLAMDDAAAEFGTIASITSWVAGRT</sequence>
<reference evidence="1 2" key="1">
    <citation type="submission" date="2016-10" db="EMBL/GenBank/DDBJ databases">
        <authorList>
            <person name="de Groot N.N."/>
        </authorList>
    </citation>
    <scope>NUCLEOTIDE SEQUENCE [LARGE SCALE GENOMIC DNA]</scope>
    <source>
        <strain evidence="1 2">CPCC 202699</strain>
    </source>
</reference>
<dbReference type="EMBL" id="FNON01000007">
    <property type="protein sequence ID" value="SDY91154.1"/>
    <property type="molecule type" value="Genomic_DNA"/>
</dbReference>
<evidence type="ECO:0000313" key="2">
    <source>
        <dbReference type="Proteomes" id="UP000199515"/>
    </source>
</evidence>
<dbReference type="OrthoDB" id="4561868at2"/>